<accession>A0A7C4R8L1</accession>
<dbReference type="Gene3D" id="3.30.70.330">
    <property type="match status" value="1"/>
</dbReference>
<comment type="caution">
    <text evidence="4">The sequence shown here is derived from an EMBL/GenBank/DDBJ whole genome shotgun (WGS) entry which is preliminary data.</text>
</comment>
<dbReference type="SMART" id="SM00360">
    <property type="entry name" value="RRM"/>
    <property type="match status" value="1"/>
</dbReference>
<feature type="domain" description="RRM" evidence="3">
    <location>
        <begin position="1"/>
        <end position="79"/>
    </location>
</feature>
<evidence type="ECO:0000313" key="4">
    <source>
        <dbReference type="EMBL" id="HGT71264.1"/>
    </source>
</evidence>
<protein>
    <submittedName>
        <fullName evidence="4">RNA-binding protein</fullName>
    </submittedName>
</protein>
<feature type="compositionally biased region" description="Basic and acidic residues" evidence="2">
    <location>
        <begin position="75"/>
        <end position="88"/>
    </location>
</feature>
<evidence type="ECO:0000256" key="2">
    <source>
        <dbReference type="SAM" id="MobiDB-lite"/>
    </source>
</evidence>
<dbReference type="InterPro" id="IPR003954">
    <property type="entry name" value="RRM_euk-type"/>
</dbReference>
<keyword evidence="1" id="KW-0694">RNA-binding</keyword>
<evidence type="ECO:0000256" key="1">
    <source>
        <dbReference type="ARBA" id="ARBA00022884"/>
    </source>
</evidence>
<dbReference type="CDD" id="cd21608">
    <property type="entry name" value="RRM2_NsCP33_like"/>
    <property type="match status" value="1"/>
</dbReference>
<dbReference type="InterPro" id="IPR000504">
    <property type="entry name" value="RRM_dom"/>
</dbReference>
<gene>
    <name evidence="4" type="ORF">ENT43_03330</name>
</gene>
<dbReference type="PANTHER" id="PTHR48027">
    <property type="entry name" value="HETEROGENEOUS NUCLEAR RIBONUCLEOPROTEIN 87F-RELATED"/>
    <property type="match status" value="1"/>
</dbReference>
<dbReference type="InterPro" id="IPR048289">
    <property type="entry name" value="RRM2_NsCP33-like"/>
</dbReference>
<proteinExistence type="predicted"/>
<dbReference type="InterPro" id="IPR012677">
    <property type="entry name" value="Nucleotide-bd_a/b_plait_sf"/>
</dbReference>
<dbReference type="EMBL" id="DSYQ01000015">
    <property type="protein sequence ID" value="HGT71264.1"/>
    <property type="molecule type" value="Genomic_DNA"/>
</dbReference>
<dbReference type="SMART" id="SM00361">
    <property type="entry name" value="RRM_1"/>
    <property type="match status" value="1"/>
</dbReference>
<reference evidence="4" key="1">
    <citation type="journal article" date="2020" name="mSystems">
        <title>Genome- and Community-Level Interaction Insights into Carbon Utilization and Element Cycling Functions of Hydrothermarchaeota in Hydrothermal Sediment.</title>
        <authorList>
            <person name="Zhou Z."/>
            <person name="Liu Y."/>
            <person name="Xu W."/>
            <person name="Pan J."/>
            <person name="Luo Z.H."/>
            <person name="Li M."/>
        </authorList>
    </citation>
    <scope>NUCLEOTIDE SEQUENCE [LARGE SCALE GENOMIC DNA]</scope>
    <source>
        <strain evidence="4">SpSt-579</strain>
    </source>
</reference>
<dbReference type="InterPro" id="IPR052462">
    <property type="entry name" value="SLIRP/GR-RBP-like"/>
</dbReference>
<dbReference type="InterPro" id="IPR035979">
    <property type="entry name" value="RBD_domain_sf"/>
</dbReference>
<dbReference type="Pfam" id="PF00076">
    <property type="entry name" value="RRM_1"/>
    <property type="match status" value="1"/>
</dbReference>
<sequence length="94" mass="10656">MKLYVGGINYNTTEDALREYFSGAGEVVSVSVIIDKMTNRSKGFGFIEYANEEDGKKAIEMFDGKEFEGRNLKVNEARPMEERPRRDFNNGGGY</sequence>
<feature type="region of interest" description="Disordered" evidence="2">
    <location>
        <begin position="75"/>
        <end position="94"/>
    </location>
</feature>
<dbReference type="PROSITE" id="PS50102">
    <property type="entry name" value="RRM"/>
    <property type="match status" value="1"/>
</dbReference>
<evidence type="ECO:0000259" key="3">
    <source>
        <dbReference type="PROSITE" id="PS50102"/>
    </source>
</evidence>
<organism evidence="4">
    <name type="scientific">candidate division CPR3 bacterium</name>
    <dbReference type="NCBI Taxonomy" id="2268181"/>
    <lineage>
        <taxon>Bacteria</taxon>
        <taxon>Bacteria division CPR3</taxon>
    </lineage>
</organism>
<dbReference type="SUPFAM" id="SSF54928">
    <property type="entry name" value="RNA-binding domain, RBD"/>
    <property type="match status" value="1"/>
</dbReference>
<name>A0A7C4R8L1_UNCC3</name>
<dbReference type="GO" id="GO:0003723">
    <property type="term" value="F:RNA binding"/>
    <property type="evidence" value="ECO:0007669"/>
    <property type="project" value="UniProtKB-KW"/>
</dbReference>
<dbReference type="AlphaFoldDB" id="A0A7C4R8L1"/>